<feature type="compositionally biased region" description="Gly residues" evidence="1">
    <location>
        <begin position="127"/>
        <end position="143"/>
    </location>
</feature>
<gene>
    <name evidence="3" type="ORF">OsJ_21240</name>
</gene>
<accession>A3BBF7</accession>
<evidence type="ECO:0000256" key="1">
    <source>
        <dbReference type="SAM" id="MobiDB-lite"/>
    </source>
</evidence>
<reference evidence="3" key="2">
    <citation type="submission" date="2008-12" db="EMBL/GenBank/DDBJ databases">
        <title>Improved gene annotation of the rice (Oryza sativa) genomes.</title>
        <authorList>
            <person name="Wang J."/>
            <person name="Li R."/>
            <person name="Fan W."/>
            <person name="Huang Q."/>
            <person name="Zhang J."/>
            <person name="Zhou Y."/>
            <person name="Hu Y."/>
            <person name="Zi S."/>
            <person name="Li J."/>
            <person name="Ni P."/>
            <person name="Zheng H."/>
            <person name="Zhang Y."/>
            <person name="Zhao M."/>
            <person name="Hao Q."/>
            <person name="McDermott J."/>
            <person name="Samudrala R."/>
            <person name="Kristiansen K."/>
            <person name="Wong G.K.-S."/>
        </authorList>
    </citation>
    <scope>NUCLEOTIDE SEQUENCE</scope>
</reference>
<keyword evidence="2" id="KW-0472">Membrane</keyword>
<protein>
    <recommendedName>
        <fullName evidence="4">Bifunctional inhibitor/plant lipid transfer protein/seed storage helical domain-containing protein</fullName>
    </recommendedName>
</protein>
<name>A3BBF7_ORYSJ</name>
<feature type="compositionally biased region" description="Low complexity" evidence="1">
    <location>
        <begin position="77"/>
        <end position="93"/>
    </location>
</feature>
<organism evidence="3">
    <name type="scientific">Oryza sativa subsp. japonica</name>
    <name type="common">Rice</name>
    <dbReference type="NCBI Taxonomy" id="39947"/>
    <lineage>
        <taxon>Eukaryota</taxon>
        <taxon>Viridiplantae</taxon>
        <taxon>Streptophyta</taxon>
        <taxon>Embryophyta</taxon>
        <taxon>Tracheophyta</taxon>
        <taxon>Spermatophyta</taxon>
        <taxon>Magnoliopsida</taxon>
        <taxon>Liliopsida</taxon>
        <taxon>Poales</taxon>
        <taxon>Poaceae</taxon>
        <taxon>BOP clade</taxon>
        <taxon>Oryzoideae</taxon>
        <taxon>Oryzeae</taxon>
        <taxon>Oryzinae</taxon>
        <taxon>Oryza</taxon>
        <taxon>Oryza sativa</taxon>
    </lineage>
</organism>
<keyword evidence="2" id="KW-1133">Transmembrane helix</keyword>
<keyword evidence="2" id="KW-0812">Transmembrane</keyword>
<dbReference type="EMBL" id="CM000143">
    <property type="protein sequence ID" value="EAZ36896.1"/>
    <property type="molecule type" value="Genomic_DNA"/>
</dbReference>
<dbReference type="Proteomes" id="UP000007752">
    <property type="component" value="Chromosome 6"/>
</dbReference>
<feature type="region of interest" description="Disordered" evidence="1">
    <location>
        <begin position="73"/>
        <end position="158"/>
    </location>
</feature>
<evidence type="ECO:0000256" key="2">
    <source>
        <dbReference type="SAM" id="Phobius"/>
    </source>
</evidence>
<reference evidence="3" key="1">
    <citation type="journal article" date="2005" name="PLoS Biol.">
        <title>The genomes of Oryza sativa: a history of duplications.</title>
        <authorList>
            <person name="Yu J."/>
            <person name="Wang J."/>
            <person name="Lin W."/>
            <person name="Li S."/>
            <person name="Li H."/>
            <person name="Zhou J."/>
            <person name="Ni P."/>
            <person name="Dong W."/>
            <person name="Hu S."/>
            <person name="Zeng C."/>
            <person name="Zhang J."/>
            <person name="Zhang Y."/>
            <person name="Li R."/>
            <person name="Xu Z."/>
            <person name="Li S."/>
            <person name="Li X."/>
            <person name="Zheng H."/>
            <person name="Cong L."/>
            <person name="Lin L."/>
            <person name="Yin J."/>
            <person name="Geng J."/>
            <person name="Li G."/>
            <person name="Shi J."/>
            <person name="Liu J."/>
            <person name="Lv H."/>
            <person name="Li J."/>
            <person name="Wang J."/>
            <person name="Deng Y."/>
            <person name="Ran L."/>
            <person name="Shi X."/>
            <person name="Wang X."/>
            <person name="Wu Q."/>
            <person name="Li C."/>
            <person name="Ren X."/>
            <person name="Wang J."/>
            <person name="Wang X."/>
            <person name="Li D."/>
            <person name="Liu D."/>
            <person name="Zhang X."/>
            <person name="Ji Z."/>
            <person name="Zhao W."/>
            <person name="Sun Y."/>
            <person name="Zhang Z."/>
            <person name="Bao J."/>
            <person name="Han Y."/>
            <person name="Dong L."/>
            <person name="Ji J."/>
            <person name="Chen P."/>
            <person name="Wu S."/>
            <person name="Liu J."/>
            <person name="Xiao Y."/>
            <person name="Bu D."/>
            <person name="Tan J."/>
            <person name="Yang L."/>
            <person name="Ye C."/>
            <person name="Zhang J."/>
            <person name="Xu J."/>
            <person name="Zhou Y."/>
            <person name="Yu Y."/>
            <person name="Zhang B."/>
            <person name="Zhuang S."/>
            <person name="Wei H."/>
            <person name="Liu B."/>
            <person name="Lei M."/>
            <person name="Yu H."/>
            <person name="Li Y."/>
            <person name="Xu H."/>
            <person name="Wei S."/>
            <person name="He X."/>
            <person name="Fang L."/>
            <person name="Zhang Z."/>
            <person name="Zhang Y."/>
            <person name="Huang X."/>
            <person name="Su Z."/>
            <person name="Tong W."/>
            <person name="Li J."/>
            <person name="Tong Z."/>
            <person name="Li S."/>
            <person name="Ye J."/>
            <person name="Wang L."/>
            <person name="Fang L."/>
            <person name="Lei T."/>
            <person name="Chen C."/>
            <person name="Chen H."/>
            <person name="Xu Z."/>
            <person name="Li H."/>
            <person name="Huang H."/>
            <person name="Zhang F."/>
            <person name="Xu H."/>
            <person name="Li N."/>
            <person name="Zhao C."/>
            <person name="Li S."/>
            <person name="Dong L."/>
            <person name="Huang Y."/>
            <person name="Li L."/>
            <person name="Xi Y."/>
            <person name="Qi Q."/>
            <person name="Li W."/>
            <person name="Zhang B."/>
            <person name="Hu W."/>
            <person name="Zhang Y."/>
            <person name="Tian X."/>
            <person name="Jiao Y."/>
            <person name="Liang X."/>
            <person name="Jin J."/>
            <person name="Gao L."/>
            <person name="Zheng W."/>
            <person name="Hao B."/>
            <person name="Liu S."/>
            <person name="Wang W."/>
            <person name="Yuan L."/>
            <person name="Cao M."/>
            <person name="McDermott J."/>
            <person name="Samudrala R."/>
            <person name="Wang J."/>
            <person name="Wong G.K."/>
            <person name="Yang H."/>
        </authorList>
    </citation>
    <scope>NUCLEOTIDE SEQUENCE [LARGE SCALE GENOMIC DNA]</scope>
</reference>
<evidence type="ECO:0000313" key="3">
    <source>
        <dbReference type="EMBL" id="EAZ36896.1"/>
    </source>
</evidence>
<proteinExistence type="predicted"/>
<evidence type="ECO:0008006" key="4">
    <source>
        <dbReference type="Google" id="ProtNLM"/>
    </source>
</evidence>
<sequence length="183" mass="18599">MARAQAIPTSCCGMFEGLDLAPCLQDAVAGAGAGIGIAGGNISGACCSSLNQALDAGHRCLCSLLLPSNGVPVQEQTDAPPAATEAATATETTVDSPPPQAVVMPPSKKSKRSADGENADDDQGMNGNYGNGYGSGNGKGNGGAKKKTASRSEARRRTNVDEGIRTHLLTFVVVMAAFWFSII</sequence>
<feature type="transmembrane region" description="Helical" evidence="2">
    <location>
        <begin position="164"/>
        <end position="182"/>
    </location>
</feature>
<dbReference type="AlphaFoldDB" id="A3BBF7"/>